<gene>
    <name evidence="1" type="ORF">CLPUN_42450</name>
</gene>
<dbReference type="AlphaFoldDB" id="A0A1S8T880"/>
<dbReference type="EMBL" id="LZZM01000206">
    <property type="protein sequence ID" value="OOM74007.1"/>
    <property type="molecule type" value="Genomic_DNA"/>
</dbReference>
<dbReference type="InterPro" id="IPR021283">
    <property type="entry name" value="Phage_Wedge1"/>
</dbReference>
<organism evidence="1 2">
    <name type="scientific">Clostridium puniceum</name>
    <dbReference type="NCBI Taxonomy" id="29367"/>
    <lineage>
        <taxon>Bacteria</taxon>
        <taxon>Bacillati</taxon>
        <taxon>Bacillota</taxon>
        <taxon>Clostridia</taxon>
        <taxon>Eubacteriales</taxon>
        <taxon>Clostridiaceae</taxon>
        <taxon>Clostridium</taxon>
    </lineage>
</organism>
<comment type="caution">
    <text evidence="1">The sequence shown here is derived from an EMBL/GenBank/DDBJ whole genome shotgun (WGS) entry which is preliminary data.</text>
</comment>
<dbReference type="STRING" id="29367.CLPUN_42450"/>
<evidence type="ECO:0000313" key="1">
    <source>
        <dbReference type="EMBL" id="OOM74007.1"/>
    </source>
</evidence>
<protein>
    <recommendedName>
        <fullName evidence="3">DUF2612 domain-containing protein</fullName>
    </recommendedName>
</protein>
<dbReference type="OrthoDB" id="5465402at2"/>
<sequence>MAIDKYLDNITSEHRDKPKFISWLSKNLEIIDGAYLLMKEMDSNFDLDNAIGVQLGKLGTIIGRSRILSFQPVNGYSPILDDEMSRLVFKTKIAMNNWGGTVPEMYDIWDNIFGQDDDLDLQLEDNQDMSFNAYITGYVDPIQQELIQHQYIIPKPEGVRVNYIGRSKIPFDVYSAIVVSVCQTEVINMDFDQSEKIDLGGYSRITVQQIKTETINLDNKSNHFDYLVDQDGKLLIDQEGKYLVERKV</sequence>
<dbReference type="RefSeq" id="WP_077849191.1">
    <property type="nucleotide sequence ID" value="NZ_LZZM01000206.1"/>
</dbReference>
<keyword evidence="2" id="KW-1185">Reference proteome</keyword>
<accession>A0A1S8T880</accession>
<evidence type="ECO:0008006" key="3">
    <source>
        <dbReference type="Google" id="ProtNLM"/>
    </source>
</evidence>
<dbReference type="Proteomes" id="UP000190890">
    <property type="component" value="Unassembled WGS sequence"/>
</dbReference>
<proteinExistence type="predicted"/>
<evidence type="ECO:0000313" key="2">
    <source>
        <dbReference type="Proteomes" id="UP000190890"/>
    </source>
</evidence>
<name>A0A1S8T880_9CLOT</name>
<reference evidence="1 2" key="1">
    <citation type="submission" date="2016-05" db="EMBL/GenBank/DDBJ databases">
        <title>Microbial solvent formation.</title>
        <authorList>
            <person name="Poehlein A."/>
            <person name="Montoya Solano J.D."/>
            <person name="Flitsch S."/>
            <person name="Krabben P."/>
            <person name="Duerre P."/>
            <person name="Daniel R."/>
        </authorList>
    </citation>
    <scope>NUCLEOTIDE SEQUENCE [LARGE SCALE GENOMIC DNA]</scope>
    <source>
        <strain evidence="1 2">DSM 2619</strain>
    </source>
</reference>
<dbReference type="Pfam" id="PF11041">
    <property type="entry name" value="Phage_Wedge1"/>
    <property type="match status" value="2"/>
</dbReference>